<feature type="transmembrane region" description="Helical" evidence="2">
    <location>
        <begin position="61"/>
        <end position="80"/>
    </location>
</feature>
<feature type="transmembrane region" description="Helical" evidence="2">
    <location>
        <begin position="92"/>
        <end position="114"/>
    </location>
</feature>
<accession>A0AAP2YWM0</accession>
<dbReference type="Pfam" id="PF04367">
    <property type="entry name" value="DUF502"/>
    <property type="match status" value="1"/>
</dbReference>
<evidence type="ECO:0000256" key="1">
    <source>
        <dbReference type="SAM" id="MobiDB-lite"/>
    </source>
</evidence>
<feature type="transmembrane region" description="Helical" evidence="2">
    <location>
        <begin position="120"/>
        <end position="138"/>
    </location>
</feature>
<feature type="compositionally biased region" description="Low complexity" evidence="1">
    <location>
        <begin position="268"/>
        <end position="322"/>
    </location>
</feature>
<evidence type="ECO:0000313" key="3">
    <source>
        <dbReference type="EMBL" id="MCU4740655.1"/>
    </source>
</evidence>
<dbReference type="Proteomes" id="UP001321018">
    <property type="component" value="Unassembled WGS sequence"/>
</dbReference>
<keyword evidence="2" id="KW-0472">Membrane</keyword>
<dbReference type="AlphaFoldDB" id="A0AAP2YWM0"/>
<proteinExistence type="predicted"/>
<reference evidence="3" key="1">
    <citation type="submission" date="2022-09" db="EMBL/GenBank/DDBJ databases">
        <title>Enrichment on poylsaccharides allowed isolation of novel metabolic and taxonomic groups of Haloarchaea.</title>
        <authorList>
            <person name="Sorokin D.Y."/>
            <person name="Elcheninov A.G."/>
            <person name="Khizhniak T.V."/>
            <person name="Kolganova T.V."/>
            <person name="Kublanov I.V."/>
        </authorList>
    </citation>
    <scope>NUCLEOTIDE SEQUENCE</scope>
    <source>
        <strain evidence="3">AArc-xg1-1</strain>
    </source>
</reference>
<evidence type="ECO:0000313" key="4">
    <source>
        <dbReference type="Proteomes" id="UP001321018"/>
    </source>
</evidence>
<gene>
    <name evidence="3" type="ORF">OB960_04475</name>
</gene>
<name>A0AAP2YWM0_9EURY</name>
<dbReference type="PANTHER" id="PTHR31876">
    <property type="entry name" value="COV-LIKE PROTEIN 1"/>
    <property type="match status" value="1"/>
</dbReference>
<dbReference type="RefSeq" id="WP_338002499.1">
    <property type="nucleotide sequence ID" value="NZ_JAOPKA010000002.1"/>
</dbReference>
<dbReference type="InterPro" id="IPR007462">
    <property type="entry name" value="COV1-like"/>
</dbReference>
<dbReference type="EMBL" id="JAOPKA010000002">
    <property type="protein sequence ID" value="MCU4740655.1"/>
    <property type="molecule type" value="Genomic_DNA"/>
</dbReference>
<organism evidence="3 4">
    <name type="scientific">Natronoglomus mannanivorans</name>
    <dbReference type="NCBI Taxonomy" id="2979990"/>
    <lineage>
        <taxon>Archaea</taxon>
        <taxon>Methanobacteriati</taxon>
        <taxon>Methanobacteriota</taxon>
        <taxon>Stenosarchaea group</taxon>
        <taxon>Halobacteria</taxon>
        <taxon>Halobacteriales</taxon>
        <taxon>Natrialbaceae</taxon>
        <taxon>Natronoglomus</taxon>
    </lineage>
</organism>
<comment type="caution">
    <text evidence="3">The sequence shown here is derived from an EMBL/GenBank/DDBJ whole genome shotgun (WGS) entry which is preliminary data.</text>
</comment>
<protein>
    <submittedName>
        <fullName evidence="3">DUF502 domain-containing protein</fullName>
    </submittedName>
</protein>
<dbReference type="PANTHER" id="PTHR31876:SF26">
    <property type="entry name" value="PROTEIN LIKE COV 2"/>
    <property type="match status" value="1"/>
</dbReference>
<feature type="region of interest" description="Disordered" evidence="1">
    <location>
        <begin position="259"/>
        <end position="329"/>
    </location>
</feature>
<keyword evidence="2" id="KW-1133">Transmembrane helix</keyword>
<feature type="transmembrane region" description="Helical" evidence="2">
    <location>
        <begin position="25"/>
        <end position="49"/>
    </location>
</feature>
<keyword evidence="2" id="KW-0812">Transmembrane</keyword>
<sequence length="329" mass="34667">MASQPDSNPITKSTGRSIYQTISEVILTGVAIIVPVVVTIYVLTVALSFLDSALQPLVEVLQMTGVFALLENLGLVTVLVEAGVYDSVIGFLTEIIALVALLGIIVLVGTVAYHPIGERFVDYVDVFIASIPGIGTVYKSFRRMGDIMIDDDVENFQEVKLVELHGEGSYVIGFEVGDSPPVISDAVEENVVTMFVPFAPNPVTGGFLTYVSEARLTDVDMTVDEGIRNVITSGVAGHESEQAAVDLSVDDVQDLLDGEISRPSGLFDETSSTVEPTETTETAESPDSSSGPESGSAPSSSSTSPTTSPSTSTSTSPTSQPTDESDRST</sequence>
<evidence type="ECO:0000256" key="2">
    <source>
        <dbReference type="SAM" id="Phobius"/>
    </source>
</evidence>